<keyword evidence="10 13" id="KW-0411">Iron-sulfur</keyword>
<dbReference type="PANTHER" id="PTHR45812">
    <property type="entry name" value="DNA POLYMERASE ZETA CATALYTIC SUBUNIT"/>
    <property type="match status" value="1"/>
</dbReference>
<dbReference type="CDD" id="cd05778">
    <property type="entry name" value="DNA_polB_zeta_exo"/>
    <property type="match status" value="1"/>
</dbReference>
<keyword evidence="13" id="KW-0238">DNA-binding</keyword>
<dbReference type="InterPro" id="IPR036397">
    <property type="entry name" value="RNaseH_sf"/>
</dbReference>
<evidence type="ECO:0000259" key="16">
    <source>
        <dbReference type="Pfam" id="PF14260"/>
    </source>
</evidence>
<accession>A0AAD8A5T7</accession>
<comment type="subcellular location">
    <subcellularLocation>
        <location evidence="13">Nucleus</location>
    </subcellularLocation>
</comment>
<evidence type="ECO:0000256" key="3">
    <source>
        <dbReference type="ARBA" id="ARBA00022679"/>
    </source>
</evidence>
<comment type="similarity">
    <text evidence="2 13">Belongs to the DNA polymerase type-B family.</text>
</comment>
<dbReference type="SUPFAM" id="SSF53098">
    <property type="entry name" value="Ribonuclease H-like"/>
    <property type="match status" value="1"/>
</dbReference>
<dbReference type="GO" id="GO:0051539">
    <property type="term" value="F:4 iron, 4 sulfur cluster binding"/>
    <property type="evidence" value="ECO:0007669"/>
    <property type="project" value="UniProtKB-KW"/>
</dbReference>
<keyword evidence="8 13" id="KW-0239">DNA-directed DNA polymerase</keyword>
<dbReference type="SUPFAM" id="SSF56672">
    <property type="entry name" value="DNA/RNA polymerases"/>
    <property type="match status" value="1"/>
</dbReference>
<keyword evidence="7 13" id="KW-0862">Zinc</keyword>
<evidence type="ECO:0000313" key="18">
    <source>
        <dbReference type="Proteomes" id="UP001233999"/>
    </source>
</evidence>
<dbReference type="InterPro" id="IPR012337">
    <property type="entry name" value="RNaseH-like_sf"/>
</dbReference>
<dbReference type="Pfam" id="PF03104">
    <property type="entry name" value="DNA_pol_B_exo1"/>
    <property type="match status" value="1"/>
</dbReference>
<evidence type="ECO:0000256" key="2">
    <source>
        <dbReference type="ARBA" id="ARBA00005755"/>
    </source>
</evidence>
<dbReference type="GO" id="GO:0016035">
    <property type="term" value="C:zeta DNA polymerase complex"/>
    <property type="evidence" value="ECO:0007669"/>
    <property type="project" value="InterPro"/>
</dbReference>
<dbReference type="GO" id="GO:0005634">
    <property type="term" value="C:nucleus"/>
    <property type="evidence" value="ECO:0007669"/>
    <property type="project" value="UniProtKB-SubCell"/>
</dbReference>
<dbReference type="Gene3D" id="1.10.287.690">
    <property type="entry name" value="Helix hairpin bin"/>
    <property type="match status" value="1"/>
</dbReference>
<evidence type="ECO:0000256" key="12">
    <source>
        <dbReference type="ARBA" id="ARBA00049244"/>
    </source>
</evidence>
<dbReference type="FunFam" id="1.10.287.690:FF:000002">
    <property type="entry name" value="DNA polymerase zeta"/>
    <property type="match status" value="1"/>
</dbReference>
<dbReference type="Gene3D" id="1.10.132.60">
    <property type="entry name" value="DNA polymerase family B, C-terminal domain"/>
    <property type="match status" value="1"/>
</dbReference>
<evidence type="ECO:0000256" key="4">
    <source>
        <dbReference type="ARBA" id="ARBA00022695"/>
    </source>
</evidence>
<keyword evidence="5 13" id="KW-0479">Metal-binding</keyword>
<evidence type="ECO:0000256" key="1">
    <source>
        <dbReference type="ARBA" id="ARBA00001966"/>
    </source>
</evidence>
<evidence type="ECO:0000256" key="6">
    <source>
        <dbReference type="ARBA" id="ARBA00022763"/>
    </source>
</evidence>
<keyword evidence="13" id="KW-0004">4Fe-4S</keyword>
<dbReference type="EMBL" id="JASPKZ010003852">
    <property type="protein sequence ID" value="KAJ9591938.1"/>
    <property type="molecule type" value="Genomic_DNA"/>
</dbReference>
<dbReference type="GO" id="GO:0003677">
    <property type="term" value="F:DNA binding"/>
    <property type="evidence" value="ECO:0007669"/>
    <property type="project" value="UniProtKB-KW"/>
</dbReference>
<keyword evidence="13" id="KW-0863">Zinc-finger</keyword>
<evidence type="ECO:0000313" key="17">
    <source>
        <dbReference type="EMBL" id="KAJ9591938.1"/>
    </source>
</evidence>
<evidence type="ECO:0000256" key="8">
    <source>
        <dbReference type="ARBA" id="ARBA00022932"/>
    </source>
</evidence>
<dbReference type="FunFam" id="3.30.420.10:FF:000024">
    <property type="entry name" value="DNA polymerase zeta catalytic subunit"/>
    <property type="match status" value="1"/>
</dbReference>
<evidence type="ECO:0000259" key="15">
    <source>
        <dbReference type="Pfam" id="PF03104"/>
    </source>
</evidence>
<evidence type="ECO:0000256" key="7">
    <source>
        <dbReference type="ARBA" id="ARBA00022833"/>
    </source>
</evidence>
<sequence>SPSKKFSQESSRKKLTVTSDSKQEILVNKYTRTNSVDSNKCKSVDMFDAESQSSSSTSCDNNDVTKRIGSEISSSAVQKKNIYEIEELPISKKRKLKTALYVTQDSGARNSRESEICYKIFTPKYKPPTKQDILNSLTEFNLPEYVHQKPFMGNVSDVIGKKSKVSSHSVNNLKPFTSSLNNVTIETLRLLSLKDFLNNSQKGLELNNDSSRYTKCALASHREVIIIPCKLPPSVQEVKTWIQLKSSDNSGVQDKTMIQNIESPSENLALHSTPLEVYTDNNVSSPNSTPFSVKVKHPHKNILRRSRRKLKLGRIGTLSKILEHTVTNSHLKENNTVTNSLLKENKQSSSETKIDLKQATVEDMAKTPIHVRKRDNSCQLEERTPNNTYSFRISLGNLQDVKAVCEHQYLSTLIMELHFHTRGDLKPDPEYDPIRAIFYVVVNDVPEDFAIPKIEKGIIVVSNLDGNMKISTLGKPFDGCKIMYVNDETSLLLEFANNVKKWDPDILAGYEIEMLSWGYIFQRAYKLQINLYPLISRIPGENNGTEKGNVNFQTSEIKLPGRIILNIWRLMRHEVALQSYTFENVAYHILHQRIPLHTYKQLTFWWEHRSDLYRWLCVDFYMLRVMGIVKILEQLDLLGRTSELARLFGIQFLEVLSRGSQFRVESMMLRLAKPLNYVSVSPSVQQRAHMRAPETLPLIMEPKSRYYEDPVIVLDFQSLYPSIIIAYNYCFSTCLGRVEHLGQSATFPFGCTQLRISPAQMLRLTNDVNISPCGVVFVKQNFRKGVLPRMLEEILDTRIMVKQSMKDHKSDKTLQRVLHSRQLGLKLIANVTYGYTAANFSGRMPCTEVGDSVVSKARETLERAIHIVETTPRWKAQVVYGDTDSLFVLVPGRNREQAFRIGAEIAEAVTQDNPKPVKLKLEKVYQPCILQTKKRYVGYKYESTDQSKPVYEAKGIETVRRDGCPAVAKILEKSLRLLFDKQDLSVVKSYICRQFTKILQGRLNLQDLTFAREYRGISGYRPGACVPALELASLKIYKRAEPRQNERVPYVIVNGPPGVPLIRLVRSPRELLADSSLKPNVTYYITRVIIPPLDRCFCLVGADVNSWFNDMPRKLTINSATYVPPGTSRNTISQHFVTMNCAVCSKLTTTGICVHCQQQHQNTAVVLANKIHSWERTYNNITRVCQSCSGYIGNIDCASLDCPILFRRNQASIDLRQIAYIRQLQEQFLNF</sequence>
<dbReference type="InterPro" id="IPR017964">
    <property type="entry name" value="DNA-dir_DNA_pol_B_CS"/>
</dbReference>
<dbReference type="Gene3D" id="3.90.1600.10">
    <property type="entry name" value="Palm domain of DNA polymerase"/>
    <property type="match status" value="1"/>
</dbReference>
<dbReference type="Proteomes" id="UP001233999">
    <property type="component" value="Unassembled WGS sequence"/>
</dbReference>
<reference evidence="17" key="2">
    <citation type="submission" date="2023-05" db="EMBL/GenBank/DDBJ databases">
        <authorList>
            <person name="Fouks B."/>
        </authorList>
    </citation>
    <scope>NUCLEOTIDE SEQUENCE</scope>
    <source>
        <strain evidence="17">Stay&amp;Tobe</strain>
        <tissue evidence="17">Testes</tissue>
    </source>
</reference>
<comment type="catalytic activity">
    <reaction evidence="12 13">
        <text>DNA(n) + a 2'-deoxyribonucleoside 5'-triphosphate = DNA(n+1) + diphosphate</text>
        <dbReference type="Rhea" id="RHEA:22508"/>
        <dbReference type="Rhea" id="RHEA-COMP:17339"/>
        <dbReference type="Rhea" id="RHEA-COMP:17340"/>
        <dbReference type="ChEBI" id="CHEBI:33019"/>
        <dbReference type="ChEBI" id="CHEBI:61560"/>
        <dbReference type="ChEBI" id="CHEBI:173112"/>
        <dbReference type="EC" id="2.7.7.7"/>
    </reaction>
</comment>
<comment type="caution">
    <text evidence="17">The sequence shown here is derived from an EMBL/GenBank/DDBJ whole genome shotgun (WGS) entry which is preliminary data.</text>
</comment>
<protein>
    <recommendedName>
        <fullName evidence="13">DNA polymerase</fullName>
        <ecNumber evidence="13">2.7.7.7</ecNumber>
    </recommendedName>
</protein>
<dbReference type="Pfam" id="PF00136">
    <property type="entry name" value="DNA_pol_B"/>
    <property type="match status" value="1"/>
</dbReference>
<keyword evidence="6" id="KW-0227">DNA damage</keyword>
<name>A0AAD8A5T7_DIPPU</name>
<dbReference type="GO" id="GO:0042276">
    <property type="term" value="P:error-prone translesion synthesis"/>
    <property type="evidence" value="ECO:0007669"/>
    <property type="project" value="TreeGrafter"/>
</dbReference>
<organism evidence="17 18">
    <name type="scientific">Diploptera punctata</name>
    <name type="common">Pacific beetle cockroach</name>
    <dbReference type="NCBI Taxonomy" id="6984"/>
    <lineage>
        <taxon>Eukaryota</taxon>
        <taxon>Metazoa</taxon>
        <taxon>Ecdysozoa</taxon>
        <taxon>Arthropoda</taxon>
        <taxon>Hexapoda</taxon>
        <taxon>Insecta</taxon>
        <taxon>Pterygota</taxon>
        <taxon>Neoptera</taxon>
        <taxon>Polyneoptera</taxon>
        <taxon>Dictyoptera</taxon>
        <taxon>Blattodea</taxon>
        <taxon>Blaberoidea</taxon>
        <taxon>Blaberidae</taxon>
        <taxon>Diplopterinae</taxon>
        <taxon>Diploptera</taxon>
    </lineage>
</organism>
<evidence type="ECO:0000256" key="13">
    <source>
        <dbReference type="RuleBase" id="RU000442"/>
    </source>
</evidence>
<dbReference type="PRINTS" id="PR00106">
    <property type="entry name" value="DNAPOLB"/>
</dbReference>
<evidence type="ECO:0000256" key="5">
    <source>
        <dbReference type="ARBA" id="ARBA00022723"/>
    </source>
</evidence>
<dbReference type="CDD" id="cd05534">
    <property type="entry name" value="POLBc_zeta"/>
    <property type="match status" value="1"/>
</dbReference>
<dbReference type="Gene3D" id="3.30.420.10">
    <property type="entry name" value="Ribonuclease H-like superfamily/Ribonuclease H"/>
    <property type="match status" value="1"/>
</dbReference>
<keyword evidence="18" id="KW-1185">Reference proteome</keyword>
<dbReference type="SMART" id="SM00486">
    <property type="entry name" value="POLBc"/>
    <property type="match status" value="1"/>
</dbReference>
<dbReference type="InterPro" id="IPR006133">
    <property type="entry name" value="DNA-dir_DNA_pol_B_exonuc"/>
</dbReference>
<dbReference type="EC" id="2.7.7.7" evidence="13"/>
<keyword evidence="3 13" id="KW-0808">Transferase</keyword>
<comment type="cofactor">
    <cofactor evidence="1 13">
        <name>[4Fe-4S] cluster</name>
        <dbReference type="ChEBI" id="CHEBI:49883"/>
    </cofactor>
</comment>
<evidence type="ECO:0000256" key="9">
    <source>
        <dbReference type="ARBA" id="ARBA00023004"/>
    </source>
</evidence>
<dbReference type="GO" id="GO:0006260">
    <property type="term" value="P:DNA replication"/>
    <property type="evidence" value="ECO:0007669"/>
    <property type="project" value="UniProtKB-KW"/>
</dbReference>
<dbReference type="GO" id="GO:0000166">
    <property type="term" value="F:nucleotide binding"/>
    <property type="evidence" value="ECO:0007669"/>
    <property type="project" value="InterPro"/>
</dbReference>
<dbReference type="AlphaFoldDB" id="A0AAD8A5T7"/>
<feature type="domain" description="C4-type zinc-finger of DNA polymerase delta" evidence="16">
    <location>
        <begin position="1141"/>
        <end position="1208"/>
    </location>
</feature>
<keyword evidence="13" id="KW-0235">DNA replication</keyword>
<evidence type="ECO:0000259" key="14">
    <source>
        <dbReference type="Pfam" id="PF00136"/>
    </source>
</evidence>
<dbReference type="InterPro" id="IPR043502">
    <property type="entry name" value="DNA/RNA_pol_sf"/>
</dbReference>
<dbReference type="InterPro" id="IPR030559">
    <property type="entry name" value="PolZ_Rev3"/>
</dbReference>
<dbReference type="FunFam" id="1.10.132.60:FF:000005">
    <property type="entry name" value="Putative DNA polymerase zeta catalytic subunit"/>
    <property type="match status" value="1"/>
</dbReference>
<dbReference type="GO" id="GO:0003887">
    <property type="term" value="F:DNA-directed DNA polymerase activity"/>
    <property type="evidence" value="ECO:0007669"/>
    <property type="project" value="UniProtKB-KW"/>
</dbReference>
<dbReference type="PROSITE" id="PS00116">
    <property type="entry name" value="DNA_POLYMERASE_B"/>
    <property type="match status" value="1"/>
</dbReference>
<evidence type="ECO:0000256" key="11">
    <source>
        <dbReference type="ARBA" id="ARBA00023204"/>
    </source>
</evidence>
<evidence type="ECO:0000256" key="10">
    <source>
        <dbReference type="ARBA" id="ARBA00023014"/>
    </source>
</evidence>
<keyword evidence="4 13" id="KW-0548">Nucleotidyltransferase</keyword>
<keyword evidence="13" id="KW-0539">Nucleus</keyword>
<keyword evidence="9 13" id="KW-0408">Iron</keyword>
<dbReference type="InterPro" id="IPR025687">
    <property type="entry name" value="Znf-C4pol"/>
</dbReference>
<dbReference type="GO" id="GO:0000724">
    <property type="term" value="P:double-strand break repair via homologous recombination"/>
    <property type="evidence" value="ECO:0007669"/>
    <property type="project" value="TreeGrafter"/>
</dbReference>
<dbReference type="Pfam" id="PF14260">
    <property type="entry name" value="zf-C4pol"/>
    <property type="match status" value="1"/>
</dbReference>
<keyword evidence="11" id="KW-0234">DNA repair</keyword>
<dbReference type="InterPro" id="IPR042087">
    <property type="entry name" value="DNA_pol_B_thumb"/>
</dbReference>
<feature type="domain" description="DNA-directed DNA polymerase family B multifunctional" evidence="14">
    <location>
        <begin position="651"/>
        <end position="1097"/>
    </location>
</feature>
<feature type="non-terminal residue" evidence="17">
    <location>
        <position position="1"/>
    </location>
</feature>
<proteinExistence type="inferred from homology"/>
<feature type="domain" description="DNA-directed DNA polymerase family B exonuclease" evidence="15">
    <location>
        <begin position="375"/>
        <end position="585"/>
    </location>
</feature>
<dbReference type="InterPro" id="IPR006172">
    <property type="entry name" value="DNA-dir_DNA_pol_B"/>
</dbReference>
<reference evidence="17" key="1">
    <citation type="journal article" date="2023" name="IScience">
        <title>Live-bearing cockroach genome reveals convergent evolutionary mechanisms linked to viviparity in insects and beyond.</title>
        <authorList>
            <person name="Fouks B."/>
            <person name="Harrison M.C."/>
            <person name="Mikhailova A.A."/>
            <person name="Marchal E."/>
            <person name="English S."/>
            <person name="Carruthers M."/>
            <person name="Jennings E.C."/>
            <person name="Chiamaka E.L."/>
            <person name="Frigard R.A."/>
            <person name="Pippel M."/>
            <person name="Attardo G.M."/>
            <person name="Benoit J.B."/>
            <person name="Bornberg-Bauer E."/>
            <person name="Tobe S.S."/>
        </authorList>
    </citation>
    <scope>NUCLEOTIDE SEQUENCE</scope>
    <source>
        <strain evidence="17">Stay&amp;Tobe</strain>
    </source>
</reference>
<gene>
    <name evidence="17" type="ORF">L9F63_001540</name>
</gene>
<dbReference type="GO" id="GO:0008270">
    <property type="term" value="F:zinc ion binding"/>
    <property type="evidence" value="ECO:0007669"/>
    <property type="project" value="UniProtKB-KW"/>
</dbReference>
<dbReference type="InterPro" id="IPR023211">
    <property type="entry name" value="DNA_pol_palm_dom_sf"/>
</dbReference>
<dbReference type="PANTHER" id="PTHR45812:SF1">
    <property type="entry name" value="DNA POLYMERASE ZETA CATALYTIC SUBUNIT"/>
    <property type="match status" value="1"/>
</dbReference>
<dbReference type="InterPro" id="IPR006134">
    <property type="entry name" value="DNA-dir_DNA_pol_B_multi_dom"/>
</dbReference>